<dbReference type="Gene3D" id="3.40.47.10">
    <property type="match status" value="1"/>
</dbReference>
<accession>A0A7R8ZSR5</accession>
<keyword evidence="3" id="KW-0479">Metal-binding</keyword>
<evidence type="ECO:0000256" key="3">
    <source>
        <dbReference type="ARBA" id="ARBA00022723"/>
    </source>
</evidence>
<dbReference type="InterPro" id="IPR016039">
    <property type="entry name" value="Thiolase-like"/>
</dbReference>
<evidence type="ECO:0000256" key="4">
    <source>
        <dbReference type="ARBA" id="ARBA00022958"/>
    </source>
</evidence>
<dbReference type="GO" id="GO:0046872">
    <property type="term" value="F:metal ion binding"/>
    <property type="evidence" value="ECO:0007669"/>
    <property type="project" value="UniProtKB-KW"/>
</dbReference>
<dbReference type="CDD" id="cd00751">
    <property type="entry name" value="thiolase"/>
    <property type="match status" value="1"/>
</dbReference>
<gene>
    <name evidence="7" type="ORF">CTOB1V02_LOCUS12945</name>
</gene>
<evidence type="ECO:0000256" key="5">
    <source>
        <dbReference type="ARBA" id="ARBA00023315"/>
    </source>
</evidence>
<name>A0A7R8ZSR5_9CRUS</name>
<comment type="similarity">
    <text evidence="1 6">Belongs to the thiolase-like superfamily. Thiolase family.</text>
</comment>
<keyword evidence="4" id="KW-0630">Potassium</keyword>
<dbReference type="GO" id="GO:0005739">
    <property type="term" value="C:mitochondrion"/>
    <property type="evidence" value="ECO:0007669"/>
    <property type="project" value="TreeGrafter"/>
</dbReference>
<dbReference type="PANTHER" id="PTHR18919:SF156">
    <property type="entry name" value="ACETYL-COA ACETYLTRANSFERASE, MITOCHONDRIAL"/>
    <property type="match status" value="1"/>
</dbReference>
<dbReference type="Pfam" id="PF00108">
    <property type="entry name" value="Thiolase_N"/>
    <property type="match status" value="1"/>
</dbReference>
<protein>
    <submittedName>
        <fullName evidence="7">Uncharacterized protein</fullName>
    </submittedName>
</protein>
<dbReference type="GO" id="GO:0006635">
    <property type="term" value="P:fatty acid beta-oxidation"/>
    <property type="evidence" value="ECO:0007669"/>
    <property type="project" value="TreeGrafter"/>
</dbReference>
<dbReference type="GO" id="GO:0003985">
    <property type="term" value="F:acetyl-CoA C-acetyltransferase activity"/>
    <property type="evidence" value="ECO:0007669"/>
    <property type="project" value="TreeGrafter"/>
</dbReference>
<dbReference type="InterPro" id="IPR002155">
    <property type="entry name" value="Thiolase"/>
</dbReference>
<dbReference type="OrthoDB" id="5404651at2759"/>
<dbReference type="Pfam" id="PF02803">
    <property type="entry name" value="Thiolase_C"/>
    <property type="match status" value="1"/>
</dbReference>
<keyword evidence="5 6" id="KW-0012">Acyltransferase</keyword>
<dbReference type="SUPFAM" id="SSF53901">
    <property type="entry name" value="Thiolase-like"/>
    <property type="match status" value="2"/>
</dbReference>
<dbReference type="InterPro" id="IPR020616">
    <property type="entry name" value="Thiolase_N"/>
</dbReference>
<keyword evidence="2 6" id="KW-0808">Transferase</keyword>
<evidence type="ECO:0000313" key="7">
    <source>
        <dbReference type="EMBL" id="CAD7235129.1"/>
    </source>
</evidence>
<reference evidence="7" key="1">
    <citation type="submission" date="2020-11" db="EMBL/GenBank/DDBJ databases">
        <authorList>
            <person name="Tran Van P."/>
        </authorList>
    </citation>
    <scope>NUCLEOTIDE SEQUENCE</scope>
</reference>
<dbReference type="InterPro" id="IPR020617">
    <property type="entry name" value="Thiolase_C"/>
</dbReference>
<dbReference type="InterPro" id="IPR020615">
    <property type="entry name" value="Thiolase_acyl_enz_int_AS"/>
</dbReference>
<evidence type="ECO:0000256" key="1">
    <source>
        <dbReference type="ARBA" id="ARBA00010982"/>
    </source>
</evidence>
<proteinExistence type="inferred from homology"/>
<dbReference type="EMBL" id="OB671339">
    <property type="protein sequence ID" value="CAD7235129.1"/>
    <property type="molecule type" value="Genomic_DNA"/>
</dbReference>
<organism evidence="7">
    <name type="scientific">Cyprideis torosa</name>
    <dbReference type="NCBI Taxonomy" id="163714"/>
    <lineage>
        <taxon>Eukaryota</taxon>
        <taxon>Metazoa</taxon>
        <taxon>Ecdysozoa</taxon>
        <taxon>Arthropoda</taxon>
        <taxon>Crustacea</taxon>
        <taxon>Oligostraca</taxon>
        <taxon>Ostracoda</taxon>
        <taxon>Podocopa</taxon>
        <taxon>Podocopida</taxon>
        <taxon>Cytherocopina</taxon>
        <taxon>Cytheroidea</taxon>
        <taxon>Cytherideidae</taxon>
        <taxon>Cyprideis</taxon>
    </lineage>
</organism>
<dbReference type="PROSITE" id="PS00098">
    <property type="entry name" value="THIOLASE_1"/>
    <property type="match status" value="1"/>
</dbReference>
<dbReference type="AlphaFoldDB" id="A0A7R8ZSR5"/>
<sequence length="310" mass="33070">MGSFMGQFANVPVTHLGAAAIKGALVRANFDGHRIDEVFMGHVLQAGAKQAPARNAALLAGVSDQTPCTTVNKVCSSGLKAVMFAAQAIQCDDAQVVVAGGMESMSMTPHYLRARAGAKFGNLNLLDGIMEDGLTDAQDGSIMGSCAELCAKEHDFDRKAQDDYARSSYQRAAKAWDNGLFKDEIIAVDVPQGKGNSLSIIEDEEYKRVNFDKMSELRPSFQKDGTVTAANASTLNDGASALLIMNREQSDAAQLKPLARILSYADAARDAARFTIAPSLAIPKALDKAGLKIEDIDSESMKIHIRQGKG</sequence>
<evidence type="ECO:0000256" key="6">
    <source>
        <dbReference type="RuleBase" id="RU003557"/>
    </source>
</evidence>
<evidence type="ECO:0000256" key="2">
    <source>
        <dbReference type="ARBA" id="ARBA00022679"/>
    </source>
</evidence>
<dbReference type="NCBIfam" id="TIGR01930">
    <property type="entry name" value="AcCoA-C-Actrans"/>
    <property type="match status" value="1"/>
</dbReference>
<dbReference type="PANTHER" id="PTHR18919">
    <property type="entry name" value="ACETYL-COA C-ACYLTRANSFERASE"/>
    <property type="match status" value="1"/>
</dbReference>